<evidence type="ECO:0000256" key="7">
    <source>
        <dbReference type="ARBA" id="ARBA00023065"/>
    </source>
</evidence>
<dbReference type="EMBL" id="JAUSVR010000009">
    <property type="protein sequence ID" value="MDQ0511909.1"/>
    <property type="molecule type" value="Genomic_DNA"/>
</dbReference>
<comment type="subunit">
    <text evidence="10">Homopentamer.</text>
</comment>
<keyword evidence="12" id="KW-1185">Reference proteome</keyword>
<reference evidence="11 12" key="1">
    <citation type="submission" date="2023-07" db="EMBL/GenBank/DDBJ databases">
        <title>Genomic Encyclopedia of Type Strains, Phase IV (KMG-IV): sequencing the most valuable type-strain genomes for metagenomic binning, comparative biology and taxonomic classification.</title>
        <authorList>
            <person name="Goeker M."/>
        </authorList>
    </citation>
    <scope>NUCLEOTIDE SEQUENCE [LARGE SCALE GENOMIC DNA]</scope>
    <source>
        <strain evidence="11 12">DSM 15561</strain>
    </source>
</reference>
<comment type="function">
    <text evidence="10">Channel that opens in response to stretch forces in the membrane lipid bilayer. May participate in the regulation of osmotic pressure changes within the cell.</text>
</comment>
<dbReference type="NCBIfam" id="NF001843">
    <property type="entry name" value="PRK00567.1-4"/>
    <property type="match status" value="1"/>
</dbReference>
<keyword evidence="8 10" id="KW-0472">Membrane</keyword>
<keyword evidence="9 10" id="KW-0407">Ion channel</keyword>
<sequence>MVPRERRRRAFMRPCGRARQARQGRRLLTAAGGARPPLEGAERQSPAPAHVGACDHRAGGEEWGRSSVAAGGVMSKVLKEFREFAVKGNVVDLAIGVIIGAAFGQIVTSIVSDLFMPVVGAVFGGLDFSNYFVGLSANVTANSLAAARDQGAVLAYGHFLTVVINFLIIAWILFLVVKGINRLRRNAAAEPPAPAAPGKEEILLTEIRDILAKKS</sequence>
<keyword evidence="7 10" id="KW-0406">Ion transport</keyword>
<dbReference type="Gene3D" id="1.10.1200.120">
    <property type="entry name" value="Large-conductance mechanosensitive channel, MscL, domain 1"/>
    <property type="match status" value="1"/>
</dbReference>
<evidence type="ECO:0000256" key="9">
    <source>
        <dbReference type="ARBA" id="ARBA00023303"/>
    </source>
</evidence>
<dbReference type="InterPro" id="IPR037673">
    <property type="entry name" value="MSC/AndL"/>
</dbReference>
<evidence type="ECO:0000256" key="5">
    <source>
        <dbReference type="ARBA" id="ARBA00022692"/>
    </source>
</evidence>
<evidence type="ECO:0000256" key="4">
    <source>
        <dbReference type="ARBA" id="ARBA00022475"/>
    </source>
</evidence>
<dbReference type="PRINTS" id="PR01264">
    <property type="entry name" value="MECHCHANNEL"/>
</dbReference>
<accession>A0ABU0LT75</accession>
<evidence type="ECO:0000256" key="10">
    <source>
        <dbReference type="HAMAP-Rule" id="MF_00115"/>
    </source>
</evidence>
<proteinExistence type="inferred from homology"/>
<evidence type="ECO:0000256" key="1">
    <source>
        <dbReference type="ARBA" id="ARBA00004651"/>
    </source>
</evidence>
<dbReference type="InterPro" id="IPR019823">
    <property type="entry name" value="Mechanosensitive_channel_CS"/>
</dbReference>
<keyword evidence="10" id="KW-0997">Cell inner membrane</keyword>
<dbReference type="Proteomes" id="UP001235094">
    <property type="component" value="Unassembled WGS sequence"/>
</dbReference>
<evidence type="ECO:0000313" key="12">
    <source>
        <dbReference type="Proteomes" id="UP001235094"/>
    </source>
</evidence>
<protein>
    <recommendedName>
        <fullName evidence="10">Large-conductance mechanosensitive channel</fullName>
    </recommendedName>
</protein>
<keyword evidence="6 10" id="KW-1133">Transmembrane helix</keyword>
<keyword evidence="5 10" id="KW-0812">Transmembrane</keyword>
<gene>
    <name evidence="10" type="primary">mscL</name>
    <name evidence="11" type="ORF">QOZ99_002809</name>
</gene>
<organism evidence="11 12">
    <name type="scientific">Ancylobacter amanitiformis</name>
    <dbReference type="NCBI Taxonomy" id="217069"/>
    <lineage>
        <taxon>Bacteria</taxon>
        <taxon>Pseudomonadati</taxon>
        <taxon>Pseudomonadota</taxon>
        <taxon>Alphaproteobacteria</taxon>
        <taxon>Hyphomicrobiales</taxon>
        <taxon>Xanthobacteraceae</taxon>
        <taxon>Ancylobacter</taxon>
    </lineage>
</organism>
<comment type="subcellular location">
    <subcellularLocation>
        <location evidence="10">Cell inner membrane</location>
        <topology evidence="10">Multi-pass membrane protein</topology>
    </subcellularLocation>
    <subcellularLocation>
        <location evidence="1">Cell membrane</location>
        <topology evidence="1">Multi-pass membrane protein</topology>
    </subcellularLocation>
</comment>
<dbReference type="PANTHER" id="PTHR30266">
    <property type="entry name" value="MECHANOSENSITIVE CHANNEL MSCL"/>
    <property type="match status" value="1"/>
</dbReference>
<evidence type="ECO:0000313" key="11">
    <source>
        <dbReference type="EMBL" id="MDQ0511909.1"/>
    </source>
</evidence>
<dbReference type="Pfam" id="PF01741">
    <property type="entry name" value="MscL"/>
    <property type="match status" value="1"/>
</dbReference>
<dbReference type="PANTHER" id="PTHR30266:SF2">
    <property type="entry name" value="LARGE-CONDUCTANCE MECHANOSENSITIVE CHANNEL"/>
    <property type="match status" value="1"/>
</dbReference>
<feature type="transmembrane region" description="Helical" evidence="10">
    <location>
        <begin position="84"/>
        <end position="107"/>
    </location>
</feature>
<dbReference type="PROSITE" id="PS01327">
    <property type="entry name" value="MSCL"/>
    <property type="match status" value="1"/>
</dbReference>
<dbReference type="NCBIfam" id="NF010557">
    <property type="entry name" value="PRK13952.1"/>
    <property type="match status" value="1"/>
</dbReference>
<evidence type="ECO:0000256" key="8">
    <source>
        <dbReference type="ARBA" id="ARBA00023136"/>
    </source>
</evidence>
<comment type="caution">
    <text evidence="11">The sequence shown here is derived from an EMBL/GenBank/DDBJ whole genome shotgun (WGS) entry which is preliminary data.</text>
</comment>
<dbReference type="HAMAP" id="MF_00115">
    <property type="entry name" value="MscL"/>
    <property type="match status" value="1"/>
</dbReference>
<comment type="similarity">
    <text evidence="2 10">Belongs to the MscL family.</text>
</comment>
<evidence type="ECO:0000256" key="3">
    <source>
        <dbReference type="ARBA" id="ARBA00022448"/>
    </source>
</evidence>
<evidence type="ECO:0000256" key="2">
    <source>
        <dbReference type="ARBA" id="ARBA00007254"/>
    </source>
</evidence>
<evidence type="ECO:0000256" key="6">
    <source>
        <dbReference type="ARBA" id="ARBA00022989"/>
    </source>
</evidence>
<dbReference type="InterPro" id="IPR036019">
    <property type="entry name" value="MscL_channel"/>
</dbReference>
<dbReference type="InterPro" id="IPR001185">
    <property type="entry name" value="MS_channel"/>
</dbReference>
<keyword evidence="3 10" id="KW-0813">Transport</keyword>
<dbReference type="NCBIfam" id="TIGR00220">
    <property type="entry name" value="mscL"/>
    <property type="match status" value="1"/>
</dbReference>
<name>A0ABU0LT75_9HYPH</name>
<dbReference type="SUPFAM" id="SSF81330">
    <property type="entry name" value="Gated mechanosensitive channel"/>
    <property type="match status" value="1"/>
</dbReference>
<feature type="transmembrane region" description="Helical" evidence="10">
    <location>
        <begin position="153"/>
        <end position="177"/>
    </location>
</feature>
<keyword evidence="4 10" id="KW-1003">Cell membrane</keyword>